<dbReference type="InterPro" id="IPR050493">
    <property type="entry name" value="FAD-dep_Monooxygenase_BioMet"/>
</dbReference>
<reference evidence="7" key="1">
    <citation type="journal article" date="2020" name="Fungal Divers.">
        <title>Resolving the Mortierellaceae phylogeny through synthesis of multi-gene phylogenetics and phylogenomics.</title>
        <authorList>
            <person name="Vandepol N."/>
            <person name="Liber J."/>
            <person name="Desiro A."/>
            <person name="Na H."/>
            <person name="Kennedy M."/>
            <person name="Barry K."/>
            <person name="Grigoriev I.V."/>
            <person name="Miller A.N."/>
            <person name="O'Donnell K."/>
            <person name="Stajich J.E."/>
            <person name="Bonito G."/>
        </authorList>
    </citation>
    <scope>NUCLEOTIDE SEQUENCE</scope>
    <source>
        <strain evidence="7">MES-2147</strain>
    </source>
</reference>
<dbReference type="PANTHER" id="PTHR13789:SF309">
    <property type="entry name" value="PUTATIVE (AFU_ORTHOLOGUE AFUA_6G14510)-RELATED"/>
    <property type="match status" value="1"/>
</dbReference>
<dbReference type="PANTHER" id="PTHR13789">
    <property type="entry name" value="MONOOXYGENASE"/>
    <property type="match status" value="1"/>
</dbReference>
<protein>
    <recommendedName>
        <fullName evidence="6">FAD-binding domain-containing protein</fullName>
    </recommendedName>
</protein>
<dbReference type="Proteomes" id="UP000749646">
    <property type="component" value="Unassembled WGS sequence"/>
</dbReference>
<dbReference type="AlphaFoldDB" id="A0A9P6LWK8"/>
<dbReference type="InterPro" id="IPR002938">
    <property type="entry name" value="FAD-bd"/>
</dbReference>
<dbReference type="Gene3D" id="3.50.50.60">
    <property type="entry name" value="FAD/NAD(P)-binding domain"/>
    <property type="match status" value="1"/>
</dbReference>
<dbReference type="Pfam" id="PF01494">
    <property type="entry name" value="FAD_binding_3"/>
    <property type="match status" value="1"/>
</dbReference>
<evidence type="ECO:0000313" key="8">
    <source>
        <dbReference type="Proteomes" id="UP000749646"/>
    </source>
</evidence>
<dbReference type="PRINTS" id="PR00420">
    <property type="entry name" value="RNGMNOXGNASE"/>
</dbReference>
<dbReference type="OrthoDB" id="655030at2759"/>
<evidence type="ECO:0000256" key="5">
    <source>
        <dbReference type="ARBA" id="ARBA00023033"/>
    </source>
</evidence>
<keyword evidence="4" id="KW-0560">Oxidoreductase</keyword>
<evidence type="ECO:0000259" key="6">
    <source>
        <dbReference type="Pfam" id="PF01494"/>
    </source>
</evidence>
<dbReference type="SUPFAM" id="SSF51905">
    <property type="entry name" value="FAD/NAD(P)-binding domain"/>
    <property type="match status" value="1"/>
</dbReference>
<feature type="domain" description="FAD-binding" evidence="6">
    <location>
        <begin position="12"/>
        <end position="175"/>
    </location>
</feature>
<evidence type="ECO:0000256" key="4">
    <source>
        <dbReference type="ARBA" id="ARBA00023002"/>
    </source>
</evidence>
<keyword evidence="5" id="KW-0503">Monooxygenase</keyword>
<comment type="similarity">
    <text evidence="1">Belongs to the paxM FAD-dependent monooxygenase family.</text>
</comment>
<proteinExistence type="inferred from homology"/>
<feature type="non-terminal residue" evidence="7">
    <location>
        <position position="326"/>
    </location>
</feature>
<dbReference type="EMBL" id="JAAAHW010007529">
    <property type="protein sequence ID" value="KAF9947698.1"/>
    <property type="molecule type" value="Genomic_DNA"/>
</dbReference>
<gene>
    <name evidence="7" type="ORF">BGZ65_008614</name>
</gene>
<evidence type="ECO:0000256" key="2">
    <source>
        <dbReference type="ARBA" id="ARBA00022630"/>
    </source>
</evidence>
<dbReference type="GO" id="GO:0071949">
    <property type="term" value="F:FAD binding"/>
    <property type="evidence" value="ECO:0007669"/>
    <property type="project" value="InterPro"/>
</dbReference>
<organism evidence="7 8">
    <name type="scientific">Modicella reniformis</name>
    <dbReference type="NCBI Taxonomy" id="1440133"/>
    <lineage>
        <taxon>Eukaryota</taxon>
        <taxon>Fungi</taxon>
        <taxon>Fungi incertae sedis</taxon>
        <taxon>Mucoromycota</taxon>
        <taxon>Mortierellomycotina</taxon>
        <taxon>Mortierellomycetes</taxon>
        <taxon>Mortierellales</taxon>
        <taxon>Mortierellaceae</taxon>
        <taxon>Modicella</taxon>
    </lineage>
</organism>
<keyword evidence="8" id="KW-1185">Reference proteome</keyword>
<keyword evidence="2" id="KW-0285">Flavoprotein</keyword>
<dbReference type="GO" id="GO:0004497">
    <property type="term" value="F:monooxygenase activity"/>
    <property type="evidence" value="ECO:0007669"/>
    <property type="project" value="UniProtKB-KW"/>
</dbReference>
<name>A0A9P6LWK8_9FUNG</name>
<evidence type="ECO:0000313" key="7">
    <source>
        <dbReference type="EMBL" id="KAF9947698.1"/>
    </source>
</evidence>
<evidence type="ECO:0000256" key="3">
    <source>
        <dbReference type="ARBA" id="ARBA00022827"/>
    </source>
</evidence>
<accession>A0A9P6LWK8</accession>
<dbReference type="InterPro" id="IPR036188">
    <property type="entry name" value="FAD/NAD-bd_sf"/>
</dbReference>
<keyword evidence="3" id="KW-0274">FAD</keyword>
<evidence type="ECO:0000256" key="1">
    <source>
        <dbReference type="ARBA" id="ARBA00007992"/>
    </source>
</evidence>
<comment type="caution">
    <text evidence="7">The sequence shown here is derived from an EMBL/GenBank/DDBJ whole genome shotgun (WGS) entry which is preliminary data.</text>
</comment>
<sequence length="326" mass="35939">MSTTSSEIPTKLEVIIVGAGIGGLVLGQLLEQIDVPYHIFERATTIKPLGAAMSLGASVLPIFEQLGLLEEFKKICLPCYNADMCNDKTEKLGCLDMKGLDKLLGSQNLIFARPQLFDLLLSRIPTHKISLGKKVLRTVEKEGRVRVHFSDNTTHEADILVGADGVYSSVRQSLFKHLDRQGVLPKSDMETFAVASINMVGVTIPEDPSKYPQLKDNFSHFSVVIGGSGGRSWGVTNAPGNQICWSLITQLSESDARSMQFRNSEWGPESLESMYKEYENTLCPWGGTMGEVMKGTPKDRISKVFIEEKLFKTWYGGRTMLLGAGL</sequence>